<dbReference type="GeneID" id="54471136"/>
<reference evidence="2" key="1">
    <citation type="journal article" date="2020" name="Stud. Mycol.">
        <title>101 Dothideomycetes genomes: a test case for predicting lifestyles and emergence of pathogens.</title>
        <authorList>
            <person name="Haridas S."/>
            <person name="Albert R."/>
            <person name="Binder M."/>
            <person name="Bloem J."/>
            <person name="Labutti K."/>
            <person name="Salamov A."/>
            <person name="Andreopoulos B."/>
            <person name="Baker S."/>
            <person name="Barry K."/>
            <person name="Bills G."/>
            <person name="Bluhm B."/>
            <person name="Cannon C."/>
            <person name="Castanera R."/>
            <person name="Culley D."/>
            <person name="Daum C."/>
            <person name="Ezra D."/>
            <person name="Gonzalez J."/>
            <person name="Henrissat B."/>
            <person name="Kuo A."/>
            <person name="Liang C."/>
            <person name="Lipzen A."/>
            <person name="Lutzoni F."/>
            <person name="Magnuson J."/>
            <person name="Mondo S."/>
            <person name="Nolan M."/>
            <person name="Ohm R."/>
            <person name="Pangilinan J."/>
            <person name="Park H.-J."/>
            <person name="Ramirez L."/>
            <person name="Alfaro M."/>
            <person name="Sun H."/>
            <person name="Tritt A."/>
            <person name="Yoshinaga Y."/>
            <person name="Zwiers L.-H."/>
            <person name="Turgeon B."/>
            <person name="Goodwin S."/>
            <person name="Spatafora J."/>
            <person name="Crous P."/>
            <person name="Grigoriev I."/>
        </authorList>
    </citation>
    <scope>NUCLEOTIDE SEQUENCE</scope>
    <source>
        <strain evidence="2">CBS 113389</strain>
    </source>
</reference>
<evidence type="ECO:0000313" key="3">
    <source>
        <dbReference type="Proteomes" id="UP000799767"/>
    </source>
</evidence>
<dbReference type="EMBL" id="MU001631">
    <property type="protein sequence ID" value="KAF2487926.1"/>
    <property type="molecule type" value="Genomic_DNA"/>
</dbReference>
<dbReference type="InterPro" id="IPR008551">
    <property type="entry name" value="TANGO2"/>
</dbReference>
<dbReference type="RefSeq" id="XP_033594495.1">
    <property type="nucleotide sequence ID" value="XM_033730134.1"/>
</dbReference>
<accession>A0A6A6Q7K1</accession>
<evidence type="ECO:0000256" key="1">
    <source>
        <dbReference type="SAM" id="MobiDB-lite"/>
    </source>
</evidence>
<gene>
    <name evidence="2" type="ORF">BDY17DRAFT_21032</name>
</gene>
<sequence>MCIVIVSTAHPRYPFILLSNRDEFIHRPTAAADWWDGSNTHVLGGRDLEKRERGTWLGITKQGRIAALTNFREPGAEKALDKSRGGIINAYLTSAPQQREDSKHFAKRLIDDVGVQDVGGFSLLFGELRAPSPNSGDFPGLSILSNRSADASDLVHIATHPGEAHGLSNSHFGDMSWPKVVHGEQFLRQAIGADVKRGASSDEAEFVERLFAILSIDTLPERGNGEEWESYALSMRNSIFIPVSGGPSVDGRSGEEVAAADGGDSTKSGPRAGEADVRIGEGSYGTQKQTVILVSAEGRVLLVERTMYSEDGRLLRDGEGERRFEFDIEGWKG</sequence>
<name>A0A6A6Q7K1_9PEZI</name>
<evidence type="ECO:0000313" key="2">
    <source>
        <dbReference type="EMBL" id="KAF2487926.1"/>
    </source>
</evidence>
<dbReference type="AlphaFoldDB" id="A0A6A6Q7K1"/>
<protein>
    <submittedName>
        <fullName evidence="2">NRDE protein-domain-containing protein</fullName>
    </submittedName>
</protein>
<dbReference type="Pfam" id="PF05742">
    <property type="entry name" value="TANGO2"/>
    <property type="match status" value="1"/>
</dbReference>
<organism evidence="2 3">
    <name type="scientific">Neohortaea acidophila</name>
    <dbReference type="NCBI Taxonomy" id="245834"/>
    <lineage>
        <taxon>Eukaryota</taxon>
        <taxon>Fungi</taxon>
        <taxon>Dikarya</taxon>
        <taxon>Ascomycota</taxon>
        <taxon>Pezizomycotina</taxon>
        <taxon>Dothideomycetes</taxon>
        <taxon>Dothideomycetidae</taxon>
        <taxon>Mycosphaerellales</taxon>
        <taxon>Teratosphaeriaceae</taxon>
        <taxon>Neohortaea</taxon>
    </lineage>
</organism>
<dbReference type="PANTHER" id="PTHR17985:SF8">
    <property type="entry name" value="TRANSPORT AND GOLGI ORGANIZATION PROTEIN 2 HOMOLOG"/>
    <property type="match status" value="1"/>
</dbReference>
<feature type="region of interest" description="Disordered" evidence="1">
    <location>
        <begin position="246"/>
        <end position="280"/>
    </location>
</feature>
<dbReference type="OrthoDB" id="191601at2759"/>
<dbReference type="Proteomes" id="UP000799767">
    <property type="component" value="Unassembled WGS sequence"/>
</dbReference>
<dbReference type="GO" id="GO:0007030">
    <property type="term" value="P:Golgi organization"/>
    <property type="evidence" value="ECO:0007669"/>
    <property type="project" value="TreeGrafter"/>
</dbReference>
<dbReference type="GO" id="GO:0009306">
    <property type="term" value="P:protein secretion"/>
    <property type="evidence" value="ECO:0007669"/>
    <property type="project" value="TreeGrafter"/>
</dbReference>
<proteinExistence type="predicted"/>
<dbReference type="PANTHER" id="PTHR17985">
    <property type="entry name" value="SER/THR-RICH PROTEIN T10 IN DGCR REGION"/>
    <property type="match status" value="1"/>
</dbReference>
<dbReference type="GO" id="GO:0005794">
    <property type="term" value="C:Golgi apparatus"/>
    <property type="evidence" value="ECO:0007669"/>
    <property type="project" value="TreeGrafter"/>
</dbReference>
<keyword evidence="3" id="KW-1185">Reference proteome</keyword>